<name>A0A7C1WSN4_9PSED</name>
<evidence type="ECO:0000259" key="2">
    <source>
        <dbReference type="PROSITE" id="PS50110"/>
    </source>
</evidence>
<sequence>MMTVVEALAVPRVLIAESDPWAREMLNELVLDVRCDAQLDICSNGREAIERMSGYIPDLVIASRELPGVDGLSLLRGLRQLRLQPPVRFILLSSRSDSVSVREAVQLAPTAYLTKPLNMEGLRHRLEALLLQDGAQVACAVPALAPGVGLDAFLENRREVADGGPLFVDVRAAVASSRGASGVELTLLEQALIHDPHVTALLIAAANSASNHQGKPVQTLRQALAMLGATQSVNLVQGLALKRGAVLTDATLLLHATEIWEVSQRTAECARTLARKLDLDHERCYCAGLLRGLGELTVLRCMQDWLIAGGSLDEATIRRALAQYSASFGSALRTRWRLPLELRELIAAVYQYNTGVFTREILAMTVAGQMGSLGLEDPLEALAKSKSARLLKVSESDLERVRNKTVA</sequence>
<protein>
    <submittedName>
        <fullName evidence="4">Response regulator</fullName>
    </submittedName>
</protein>
<dbReference type="Gene3D" id="3.40.50.2300">
    <property type="match status" value="1"/>
</dbReference>
<dbReference type="SMART" id="SM00448">
    <property type="entry name" value="REC"/>
    <property type="match status" value="1"/>
</dbReference>
<dbReference type="Gene3D" id="1.10.3210.10">
    <property type="entry name" value="Hypothetical protein af1432"/>
    <property type="match status" value="1"/>
</dbReference>
<dbReference type="InterPro" id="IPR013976">
    <property type="entry name" value="HDOD"/>
</dbReference>
<dbReference type="Pfam" id="PF08668">
    <property type="entry name" value="HDOD"/>
    <property type="match status" value="1"/>
</dbReference>
<dbReference type="GO" id="GO:0000160">
    <property type="term" value="P:phosphorelay signal transduction system"/>
    <property type="evidence" value="ECO:0007669"/>
    <property type="project" value="InterPro"/>
</dbReference>
<comment type="caution">
    <text evidence="4">The sequence shown here is derived from an EMBL/GenBank/DDBJ whole genome shotgun (WGS) entry which is preliminary data.</text>
</comment>
<feature type="domain" description="HDOD" evidence="3">
    <location>
        <begin position="164"/>
        <end position="352"/>
    </location>
</feature>
<dbReference type="InterPro" id="IPR011006">
    <property type="entry name" value="CheY-like_superfamily"/>
</dbReference>
<dbReference type="Pfam" id="PF00072">
    <property type="entry name" value="Response_reg"/>
    <property type="match status" value="1"/>
</dbReference>
<feature type="domain" description="Response regulatory" evidence="2">
    <location>
        <begin position="12"/>
        <end position="130"/>
    </location>
</feature>
<dbReference type="EMBL" id="DSIN01000023">
    <property type="protein sequence ID" value="HEF26789.1"/>
    <property type="molecule type" value="Genomic_DNA"/>
</dbReference>
<dbReference type="AlphaFoldDB" id="A0A7C1WSN4"/>
<dbReference type="PROSITE" id="PS51833">
    <property type="entry name" value="HDOD"/>
    <property type="match status" value="1"/>
</dbReference>
<evidence type="ECO:0000256" key="1">
    <source>
        <dbReference type="PROSITE-ProRule" id="PRU00169"/>
    </source>
</evidence>
<dbReference type="InterPro" id="IPR001789">
    <property type="entry name" value="Sig_transdc_resp-reg_receiver"/>
</dbReference>
<dbReference type="PANTHER" id="PTHR33525">
    <property type="match status" value="1"/>
</dbReference>
<gene>
    <name evidence="4" type="ORF">ENP23_13565</name>
</gene>
<reference evidence="4" key="1">
    <citation type="journal article" date="2020" name="mSystems">
        <title>Genome- and Community-Level Interaction Insights into Carbon Utilization and Element Cycling Functions of Hydrothermarchaeota in Hydrothermal Sediment.</title>
        <authorList>
            <person name="Zhou Z."/>
            <person name="Liu Y."/>
            <person name="Xu W."/>
            <person name="Pan J."/>
            <person name="Luo Z.H."/>
            <person name="Li M."/>
        </authorList>
    </citation>
    <scope>NUCLEOTIDE SEQUENCE [LARGE SCALE GENOMIC DNA]</scope>
    <source>
        <strain evidence="4">SpSt-200</strain>
    </source>
</reference>
<organism evidence="4">
    <name type="scientific">Pseudomonas graminis</name>
    <dbReference type="NCBI Taxonomy" id="158627"/>
    <lineage>
        <taxon>Bacteria</taxon>
        <taxon>Pseudomonadati</taxon>
        <taxon>Pseudomonadota</taxon>
        <taxon>Gammaproteobacteria</taxon>
        <taxon>Pseudomonadales</taxon>
        <taxon>Pseudomonadaceae</taxon>
        <taxon>Pseudomonas</taxon>
    </lineage>
</organism>
<dbReference type="PANTHER" id="PTHR33525:SF3">
    <property type="entry name" value="RIBONUCLEASE Y"/>
    <property type="match status" value="1"/>
</dbReference>
<dbReference type="PROSITE" id="PS50110">
    <property type="entry name" value="RESPONSE_REGULATORY"/>
    <property type="match status" value="1"/>
</dbReference>
<dbReference type="SUPFAM" id="SSF52172">
    <property type="entry name" value="CheY-like"/>
    <property type="match status" value="1"/>
</dbReference>
<comment type="caution">
    <text evidence="1">Lacks conserved residue(s) required for the propagation of feature annotation.</text>
</comment>
<evidence type="ECO:0000313" key="4">
    <source>
        <dbReference type="EMBL" id="HEF26789.1"/>
    </source>
</evidence>
<proteinExistence type="predicted"/>
<dbReference type="CDD" id="cd00156">
    <property type="entry name" value="REC"/>
    <property type="match status" value="1"/>
</dbReference>
<dbReference type="SUPFAM" id="SSF109604">
    <property type="entry name" value="HD-domain/PDEase-like"/>
    <property type="match status" value="1"/>
</dbReference>
<dbReference type="InterPro" id="IPR052340">
    <property type="entry name" value="RNase_Y/CdgJ"/>
</dbReference>
<accession>A0A7C1WSN4</accession>
<evidence type="ECO:0000259" key="3">
    <source>
        <dbReference type="PROSITE" id="PS51833"/>
    </source>
</evidence>